<dbReference type="AlphaFoldDB" id="S3MVS0"/>
<organism evidence="2 3">
    <name type="scientific">Acinetobacter rudis CIP 110305</name>
    <dbReference type="NCBI Taxonomy" id="421052"/>
    <lineage>
        <taxon>Bacteria</taxon>
        <taxon>Pseudomonadati</taxon>
        <taxon>Pseudomonadota</taxon>
        <taxon>Gammaproteobacteria</taxon>
        <taxon>Moraxellales</taxon>
        <taxon>Moraxellaceae</taxon>
        <taxon>Acinetobacter</taxon>
    </lineage>
</organism>
<gene>
    <name evidence="2" type="ORF">F945_02630</name>
</gene>
<dbReference type="RefSeq" id="WP_016657026.1">
    <property type="nucleotide sequence ID" value="NZ_KE340353.1"/>
</dbReference>
<comment type="caution">
    <text evidence="2">The sequence shown here is derived from an EMBL/GenBank/DDBJ whole genome shotgun (WGS) entry which is preliminary data.</text>
</comment>
<feature type="transmembrane region" description="Helical" evidence="1">
    <location>
        <begin position="70"/>
        <end position="89"/>
    </location>
</feature>
<proteinExistence type="predicted"/>
<keyword evidence="1" id="KW-0472">Membrane</keyword>
<name>S3MVS0_9GAMM</name>
<keyword evidence="1" id="KW-1133">Transmembrane helix</keyword>
<reference evidence="2 3" key="1">
    <citation type="submission" date="2013-06" db="EMBL/GenBank/DDBJ databases">
        <title>The Genome Sequence of Acinetobacter rudis CIP 110305.</title>
        <authorList>
            <consortium name="The Broad Institute Genome Sequencing Platform"/>
            <consortium name="The Broad Institute Genome Sequencing Center for Infectious Disease"/>
            <person name="Cerqueira G."/>
            <person name="Feldgarden M."/>
            <person name="Courvalin P."/>
            <person name="Perichon B."/>
            <person name="Grillot-Courvalin C."/>
            <person name="Clermont D."/>
            <person name="Rocha E."/>
            <person name="Yoon E.-J."/>
            <person name="Nemec A."/>
            <person name="Young S.K."/>
            <person name="Zeng Q."/>
            <person name="Gargeya S."/>
            <person name="Fitzgerald M."/>
            <person name="Abouelleil A."/>
            <person name="Alvarado L."/>
            <person name="Berlin A.M."/>
            <person name="Chapman S.B."/>
            <person name="Dewar J."/>
            <person name="Goldberg J."/>
            <person name="Griggs A."/>
            <person name="Gujja S."/>
            <person name="Hansen M."/>
            <person name="Howarth C."/>
            <person name="Imamovic A."/>
            <person name="Larimer J."/>
            <person name="McCowan C."/>
            <person name="Murphy C."/>
            <person name="Pearson M."/>
            <person name="Priest M."/>
            <person name="Roberts A."/>
            <person name="Saif S."/>
            <person name="Shea T."/>
            <person name="Sykes S."/>
            <person name="Wortman J."/>
            <person name="Nusbaum C."/>
            <person name="Birren B."/>
        </authorList>
    </citation>
    <scope>NUCLEOTIDE SEQUENCE [LARGE SCALE GENOMIC DNA]</scope>
    <source>
        <strain evidence="2 3">CIP 110305</strain>
    </source>
</reference>
<keyword evidence="3" id="KW-1185">Reference proteome</keyword>
<dbReference type="EMBL" id="ATGI01000032">
    <property type="protein sequence ID" value="EPF71597.1"/>
    <property type="molecule type" value="Genomic_DNA"/>
</dbReference>
<feature type="transmembrane region" description="Helical" evidence="1">
    <location>
        <begin position="101"/>
        <end position="122"/>
    </location>
</feature>
<dbReference type="Proteomes" id="UP000014568">
    <property type="component" value="Unassembled WGS sequence"/>
</dbReference>
<keyword evidence="1" id="KW-0812">Transmembrane</keyword>
<evidence type="ECO:0000313" key="3">
    <source>
        <dbReference type="Proteomes" id="UP000014568"/>
    </source>
</evidence>
<protein>
    <submittedName>
        <fullName evidence="2">Uncharacterized protein</fullName>
    </submittedName>
</protein>
<sequence length="123" mass="14554">MTVAGNPGVLILVLLYFFLIQMLLALLGGFLKQRRFEILYYNTLIGMWPNSFLLKSLYEKFVKFGVSENDYWIIYISSCGVLNFLFFILNNINKNKNILIFRWSFFVWVSVFGSFIFTFITIR</sequence>
<evidence type="ECO:0000256" key="1">
    <source>
        <dbReference type="SAM" id="Phobius"/>
    </source>
</evidence>
<dbReference type="HOGENOM" id="CLU_2010330_0_0_6"/>
<evidence type="ECO:0000313" key="2">
    <source>
        <dbReference type="EMBL" id="EPF71597.1"/>
    </source>
</evidence>
<feature type="transmembrane region" description="Helical" evidence="1">
    <location>
        <begin position="6"/>
        <end position="31"/>
    </location>
</feature>
<accession>S3MVS0</accession>